<dbReference type="Pfam" id="PF00216">
    <property type="entry name" value="Bac_DNA_binding"/>
    <property type="match status" value="1"/>
</dbReference>
<keyword evidence="5" id="KW-1185">Reference proteome</keyword>
<evidence type="ECO:0000256" key="2">
    <source>
        <dbReference type="ARBA" id="ARBA00023125"/>
    </source>
</evidence>
<evidence type="ECO:0000256" key="3">
    <source>
        <dbReference type="SAM" id="MobiDB-lite"/>
    </source>
</evidence>
<gene>
    <name evidence="4" type="ORF">SAMN04488042_10254</name>
</gene>
<evidence type="ECO:0000313" key="5">
    <source>
        <dbReference type="Proteomes" id="UP000199144"/>
    </source>
</evidence>
<dbReference type="Proteomes" id="UP000199144">
    <property type="component" value="Unassembled WGS sequence"/>
</dbReference>
<dbReference type="GO" id="GO:0030527">
    <property type="term" value="F:structural constituent of chromatin"/>
    <property type="evidence" value="ECO:0007669"/>
    <property type="project" value="InterPro"/>
</dbReference>
<evidence type="ECO:0000313" key="4">
    <source>
        <dbReference type="EMBL" id="SFL89330.1"/>
    </source>
</evidence>
<accession>A0A1I4LEI0</accession>
<dbReference type="AlphaFoldDB" id="A0A1I4LEI0"/>
<dbReference type="RefSeq" id="WP_165610030.1">
    <property type="nucleotide sequence ID" value="NZ_FOTQ01000002.1"/>
</dbReference>
<keyword evidence="2 4" id="KW-0238">DNA-binding</keyword>
<dbReference type="EMBL" id="FOTQ01000002">
    <property type="protein sequence ID" value="SFL89330.1"/>
    <property type="molecule type" value="Genomic_DNA"/>
</dbReference>
<feature type="region of interest" description="Disordered" evidence="3">
    <location>
        <begin position="1"/>
        <end position="40"/>
    </location>
</feature>
<feature type="compositionally biased region" description="Low complexity" evidence="3">
    <location>
        <begin position="21"/>
        <end position="38"/>
    </location>
</feature>
<dbReference type="SUPFAM" id="SSF47729">
    <property type="entry name" value="IHF-like DNA-binding proteins"/>
    <property type="match status" value="1"/>
</dbReference>
<evidence type="ECO:0000256" key="1">
    <source>
        <dbReference type="ARBA" id="ARBA00010529"/>
    </source>
</evidence>
<dbReference type="InterPro" id="IPR000119">
    <property type="entry name" value="Hist_DNA-bd"/>
</dbReference>
<dbReference type="InterPro" id="IPR010992">
    <property type="entry name" value="IHF-like_DNA-bd_dom_sf"/>
</dbReference>
<comment type="similarity">
    <text evidence="1">Belongs to the bacterial histone-like protein family.</text>
</comment>
<dbReference type="Gene3D" id="4.10.520.10">
    <property type="entry name" value="IHF-like DNA-binding proteins"/>
    <property type="match status" value="1"/>
</dbReference>
<dbReference type="STRING" id="254406.SAMN04488042_10254"/>
<dbReference type="GO" id="GO:0003677">
    <property type="term" value="F:DNA binding"/>
    <property type="evidence" value="ECO:0007669"/>
    <property type="project" value="UniProtKB-KW"/>
</dbReference>
<proteinExistence type="inferred from homology"/>
<reference evidence="4 5" key="1">
    <citation type="submission" date="2016-10" db="EMBL/GenBank/DDBJ databases">
        <authorList>
            <person name="de Groot N.N."/>
        </authorList>
    </citation>
    <scope>NUCLEOTIDE SEQUENCE [LARGE SCALE GENOMIC DNA]</scope>
    <source>
        <strain evidence="4 5">DSM 15283</strain>
    </source>
</reference>
<feature type="compositionally biased region" description="Low complexity" evidence="3">
    <location>
        <begin position="1"/>
        <end position="13"/>
    </location>
</feature>
<protein>
    <submittedName>
        <fullName evidence="4">DNA-binding protein HU-alpha</fullName>
    </submittedName>
</protein>
<sequence length="147" mass="15511">MATTRKSSTTRKPATAKKTTRSTTSRAKKATTAPKAAPDATVVASEPTVVVAGAELKKKELIEAVVDRSGIKKRFAKPTIEAMLAVLGEALADGRPLNLQPLGKVKVHKQKEISGGKVLITRVRRKDNASLDAVQESASDPLADAAE</sequence>
<organism evidence="4 5">
    <name type="scientific">Shimia aestuarii</name>
    <dbReference type="NCBI Taxonomy" id="254406"/>
    <lineage>
        <taxon>Bacteria</taxon>
        <taxon>Pseudomonadati</taxon>
        <taxon>Pseudomonadota</taxon>
        <taxon>Alphaproteobacteria</taxon>
        <taxon>Rhodobacterales</taxon>
        <taxon>Roseobacteraceae</taxon>
    </lineage>
</organism>
<name>A0A1I4LEI0_9RHOB</name>